<name>A0A846ZED4_9LACO</name>
<evidence type="ECO:0000313" key="1">
    <source>
        <dbReference type="EMBL" id="NKZ17889.1"/>
    </source>
</evidence>
<comment type="caution">
    <text evidence="1">The sequence shown here is derived from an EMBL/GenBank/DDBJ whole genome shotgun (WGS) entry which is preliminary data.</text>
</comment>
<dbReference type="Proteomes" id="UP000590460">
    <property type="component" value="Unassembled WGS sequence"/>
</dbReference>
<proteinExistence type="predicted"/>
<dbReference type="EMBL" id="JAAXPO010000002">
    <property type="protein sequence ID" value="NKZ17889.1"/>
    <property type="molecule type" value="Genomic_DNA"/>
</dbReference>
<reference evidence="1 2" key="1">
    <citation type="submission" date="2020-04" db="EMBL/GenBank/DDBJ databases">
        <title>MicrobeNet Type strains.</title>
        <authorList>
            <person name="Nicholson A.C."/>
        </authorList>
    </citation>
    <scope>NUCLEOTIDE SEQUENCE [LARGE SCALE GENOMIC DNA]</scope>
    <source>
        <strain evidence="1 2">CCUG 54536</strain>
    </source>
</reference>
<dbReference type="RefSeq" id="WP_168675923.1">
    <property type="nucleotide sequence ID" value="NZ_BPKV01000001.1"/>
</dbReference>
<protein>
    <submittedName>
        <fullName evidence="1">Uncharacterized protein</fullName>
    </submittedName>
</protein>
<organism evidence="1 2">
    <name type="scientific">Leuconostoc holzapfelii</name>
    <dbReference type="NCBI Taxonomy" id="434464"/>
    <lineage>
        <taxon>Bacteria</taxon>
        <taxon>Bacillati</taxon>
        <taxon>Bacillota</taxon>
        <taxon>Bacilli</taxon>
        <taxon>Lactobacillales</taxon>
        <taxon>Lactobacillaceae</taxon>
        <taxon>Leuconostoc</taxon>
    </lineage>
</organism>
<sequence>MIKLTQLEKHAIGRLANPTRLALEDLMVPDFYGDTPHQLAAYVIETYDLGQLDGVKSTTAAHVLDFTCQFDAQTLRVTGKIIRQV</sequence>
<dbReference type="AlphaFoldDB" id="A0A846ZED4"/>
<accession>A0A846ZED4</accession>
<evidence type="ECO:0000313" key="2">
    <source>
        <dbReference type="Proteomes" id="UP000590460"/>
    </source>
</evidence>
<gene>
    <name evidence="1" type="ORF">HF966_01590</name>
</gene>